<keyword evidence="11" id="KW-1185">Reference proteome</keyword>
<evidence type="ECO:0000256" key="1">
    <source>
        <dbReference type="ARBA" id="ARBA00002689"/>
    </source>
</evidence>
<dbReference type="PANTHER" id="PTHR21304:SF0">
    <property type="entry name" value="MICOS COMPLEX SUBUNIT MIC10"/>
    <property type="match status" value="1"/>
</dbReference>
<dbReference type="Proteomes" id="UP000014500">
    <property type="component" value="Unassembled WGS sequence"/>
</dbReference>
<reference evidence="10" key="2">
    <citation type="submission" date="2015-02" db="UniProtKB">
        <authorList>
            <consortium name="EnsemblMetazoa"/>
        </authorList>
    </citation>
    <scope>IDENTIFICATION</scope>
</reference>
<keyword evidence="6 9" id="KW-1133">Transmembrane helix</keyword>
<name>T1JLT9_STRMM</name>
<evidence type="ECO:0000256" key="5">
    <source>
        <dbReference type="ARBA" id="ARBA00022792"/>
    </source>
</evidence>
<evidence type="ECO:0000256" key="4">
    <source>
        <dbReference type="ARBA" id="ARBA00022692"/>
    </source>
</evidence>
<evidence type="ECO:0000256" key="6">
    <source>
        <dbReference type="ARBA" id="ARBA00022989"/>
    </source>
</evidence>
<evidence type="ECO:0000256" key="3">
    <source>
        <dbReference type="ARBA" id="ARBA00006792"/>
    </source>
</evidence>
<feature type="transmembrane region" description="Helical" evidence="9">
    <location>
        <begin position="30"/>
        <end position="50"/>
    </location>
</feature>
<dbReference type="eggNOG" id="KOG4604">
    <property type="taxonomic scope" value="Eukaryota"/>
</dbReference>
<evidence type="ECO:0000313" key="10">
    <source>
        <dbReference type="EnsemblMetazoa" id="SMAR014819-PA"/>
    </source>
</evidence>
<evidence type="ECO:0000313" key="11">
    <source>
        <dbReference type="Proteomes" id="UP000014500"/>
    </source>
</evidence>
<keyword evidence="8 9" id="KW-0472">Membrane</keyword>
<dbReference type="PANTHER" id="PTHR21304">
    <property type="entry name" value="MICOS COMPLEX SUBUNIT MIC10"/>
    <property type="match status" value="1"/>
</dbReference>
<dbReference type="AlphaFoldDB" id="T1JLT9"/>
<comment type="function">
    <text evidence="1 9">Component of the MICOS complex, a large protein complex of the mitochondrial inner membrane that plays crucial roles in the maintenance of crista junctions, inner membrane architecture, and formation of contact sites to the outer membrane.</text>
</comment>
<dbReference type="Pfam" id="PF04418">
    <property type="entry name" value="DUF543"/>
    <property type="match status" value="1"/>
</dbReference>
<dbReference type="EnsemblMetazoa" id="SMAR014819-RA">
    <property type="protein sequence ID" value="SMAR014819-PA"/>
    <property type="gene ID" value="SMAR014819"/>
</dbReference>
<dbReference type="InterPro" id="IPR007512">
    <property type="entry name" value="Mic10"/>
</dbReference>
<evidence type="ECO:0000256" key="2">
    <source>
        <dbReference type="ARBA" id="ARBA00004434"/>
    </source>
</evidence>
<proteinExistence type="inferred from homology"/>
<keyword evidence="7 9" id="KW-0496">Mitochondrion</keyword>
<dbReference type="HOGENOM" id="CLU_1035546_0_0_1"/>
<organism evidence="10 11">
    <name type="scientific">Strigamia maritima</name>
    <name type="common">European centipede</name>
    <name type="synonym">Geophilus maritimus</name>
    <dbReference type="NCBI Taxonomy" id="126957"/>
    <lineage>
        <taxon>Eukaryota</taxon>
        <taxon>Metazoa</taxon>
        <taxon>Ecdysozoa</taxon>
        <taxon>Arthropoda</taxon>
        <taxon>Myriapoda</taxon>
        <taxon>Chilopoda</taxon>
        <taxon>Pleurostigmophora</taxon>
        <taxon>Geophilomorpha</taxon>
        <taxon>Linotaeniidae</taxon>
        <taxon>Strigamia</taxon>
    </lineage>
</organism>
<dbReference type="STRING" id="126957.T1JLT9"/>
<comment type="subcellular location">
    <subcellularLocation>
        <location evidence="2 9">Mitochondrion inner membrane</location>
        <topology evidence="2 9">Single-pass membrane protein</topology>
    </subcellularLocation>
</comment>
<protein>
    <recommendedName>
        <fullName evidence="9">MICOS complex subunit MIC10</fullName>
    </recommendedName>
</protein>
<dbReference type="GO" id="GO:0061617">
    <property type="term" value="C:MICOS complex"/>
    <property type="evidence" value="ECO:0007669"/>
    <property type="project" value="UniProtKB-UniRule"/>
</dbReference>
<comment type="similarity">
    <text evidence="3 9">Belongs to the MICOS complex subunit Mic10 family.</text>
</comment>
<evidence type="ECO:0000256" key="7">
    <source>
        <dbReference type="ARBA" id="ARBA00023128"/>
    </source>
</evidence>
<comment type="subunit">
    <text evidence="9">Component of the mitochondrial contact site and cristae organizing system (MICOS) complex.</text>
</comment>
<evidence type="ECO:0000256" key="9">
    <source>
        <dbReference type="RuleBase" id="RU363011"/>
    </source>
</evidence>
<reference evidence="11" key="1">
    <citation type="submission" date="2011-05" db="EMBL/GenBank/DDBJ databases">
        <authorList>
            <person name="Richards S.R."/>
            <person name="Qu J."/>
            <person name="Jiang H."/>
            <person name="Jhangiani S.N."/>
            <person name="Agravi P."/>
            <person name="Goodspeed R."/>
            <person name="Gross S."/>
            <person name="Mandapat C."/>
            <person name="Jackson L."/>
            <person name="Mathew T."/>
            <person name="Pu L."/>
            <person name="Thornton R."/>
            <person name="Saada N."/>
            <person name="Wilczek-Boney K.B."/>
            <person name="Lee S."/>
            <person name="Kovar C."/>
            <person name="Wu Y."/>
            <person name="Scherer S.E."/>
            <person name="Worley K.C."/>
            <person name="Muzny D.M."/>
            <person name="Gibbs R."/>
        </authorList>
    </citation>
    <scope>NUCLEOTIDE SEQUENCE</scope>
    <source>
        <strain evidence="11">Brora</strain>
    </source>
</reference>
<dbReference type="EMBL" id="JH431581">
    <property type="status" value="NOT_ANNOTATED_CDS"/>
    <property type="molecule type" value="Genomic_DNA"/>
</dbReference>
<evidence type="ECO:0000256" key="8">
    <source>
        <dbReference type="ARBA" id="ARBA00023136"/>
    </source>
</evidence>
<accession>T1JLT9</accession>
<keyword evidence="4 9" id="KW-0812">Transmembrane</keyword>
<sequence length="269" mass="30039">MDKCEKVPKLQRFRSEEEFAQTWDRCLTDMVVKMGGGVGLGIVFSLFLFGRRGWPIYFGMGSGFGIAYNNCQSAFNGALQTHQLRPRCSPHIQLAKRRCDKIEDICKRGGSQAVVAACVDEPAAPVQVVKPCQPAPTPQVVIELAPQEVPACASEMPKREEPWTCHNSYGQVTQPGIYNATRPHFNTVGSQLITPPPCPPADCPSTCDPCPTNPRDNCRFKNRICRISREMSNLMTLRTWLLLFQHAMKNVEVITHKYPHACPQPGVQR</sequence>
<keyword evidence="5 9" id="KW-0999">Mitochondrion inner membrane</keyword>